<dbReference type="SUPFAM" id="SSF56059">
    <property type="entry name" value="Glutathione synthetase ATP-binding domain-like"/>
    <property type="match status" value="1"/>
</dbReference>
<dbReference type="GO" id="GO:0070740">
    <property type="term" value="F:tubulin-glutamic acid ligase activity"/>
    <property type="evidence" value="ECO:0007669"/>
    <property type="project" value="TreeGrafter"/>
</dbReference>
<keyword evidence="1" id="KW-0436">Ligase</keyword>
<feature type="compositionally biased region" description="Low complexity" evidence="4">
    <location>
        <begin position="353"/>
        <end position="372"/>
    </location>
</feature>
<keyword evidence="2" id="KW-0547">Nucleotide-binding</keyword>
<dbReference type="GO" id="GO:0036064">
    <property type="term" value="C:ciliary basal body"/>
    <property type="evidence" value="ECO:0007669"/>
    <property type="project" value="TreeGrafter"/>
</dbReference>
<feature type="compositionally biased region" description="Low complexity" evidence="4">
    <location>
        <begin position="12"/>
        <end position="40"/>
    </location>
</feature>
<feature type="compositionally biased region" description="Polar residues" evidence="4">
    <location>
        <begin position="784"/>
        <end position="799"/>
    </location>
</feature>
<organism evidence="5 6">
    <name type="scientific">Powellomyces hirtus</name>
    <dbReference type="NCBI Taxonomy" id="109895"/>
    <lineage>
        <taxon>Eukaryota</taxon>
        <taxon>Fungi</taxon>
        <taxon>Fungi incertae sedis</taxon>
        <taxon>Chytridiomycota</taxon>
        <taxon>Chytridiomycota incertae sedis</taxon>
        <taxon>Chytridiomycetes</taxon>
        <taxon>Spizellomycetales</taxon>
        <taxon>Powellomycetaceae</taxon>
        <taxon>Powellomyces</taxon>
    </lineage>
</organism>
<dbReference type="PANTHER" id="PTHR12241:SF147">
    <property type="entry name" value="TUBULIN POLYGLUTAMYLASE TTLL7"/>
    <property type="match status" value="1"/>
</dbReference>
<feature type="region of interest" description="Disordered" evidence="4">
    <location>
        <begin position="341"/>
        <end position="385"/>
    </location>
</feature>
<dbReference type="Proteomes" id="UP000318582">
    <property type="component" value="Unassembled WGS sequence"/>
</dbReference>
<evidence type="ECO:0000313" key="6">
    <source>
        <dbReference type="Proteomes" id="UP000318582"/>
    </source>
</evidence>
<name>A0A507DUX5_9FUNG</name>
<evidence type="ECO:0000256" key="4">
    <source>
        <dbReference type="SAM" id="MobiDB-lite"/>
    </source>
</evidence>
<dbReference type="InterPro" id="IPR004344">
    <property type="entry name" value="TTL/TTLL_fam"/>
</dbReference>
<keyword evidence="3" id="KW-0067">ATP-binding</keyword>
<dbReference type="PROSITE" id="PS51221">
    <property type="entry name" value="TTL"/>
    <property type="match status" value="1"/>
</dbReference>
<protein>
    <submittedName>
        <fullName evidence="5">Uncharacterized protein</fullName>
    </submittedName>
</protein>
<feature type="compositionally biased region" description="Low complexity" evidence="4">
    <location>
        <begin position="471"/>
        <end position="490"/>
    </location>
</feature>
<dbReference type="Gene3D" id="3.30.470.20">
    <property type="entry name" value="ATP-grasp fold, B domain"/>
    <property type="match status" value="1"/>
</dbReference>
<dbReference type="GO" id="GO:0000226">
    <property type="term" value="P:microtubule cytoskeleton organization"/>
    <property type="evidence" value="ECO:0007669"/>
    <property type="project" value="TreeGrafter"/>
</dbReference>
<accession>A0A507DUX5</accession>
<gene>
    <name evidence="5" type="ORF">PhCBS80983_g05213</name>
</gene>
<feature type="region of interest" description="Disordered" evidence="4">
    <location>
        <begin position="465"/>
        <end position="526"/>
    </location>
</feature>
<proteinExistence type="predicted"/>
<feature type="region of interest" description="Disordered" evidence="4">
    <location>
        <begin position="1"/>
        <end position="40"/>
    </location>
</feature>
<dbReference type="Pfam" id="PF03133">
    <property type="entry name" value="TTL"/>
    <property type="match status" value="2"/>
</dbReference>
<evidence type="ECO:0000256" key="1">
    <source>
        <dbReference type="ARBA" id="ARBA00022598"/>
    </source>
</evidence>
<reference evidence="5 6" key="1">
    <citation type="journal article" date="2019" name="Sci. Rep.">
        <title>Comparative genomics of chytrid fungi reveal insights into the obligate biotrophic and pathogenic lifestyle of Synchytrium endobioticum.</title>
        <authorList>
            <person name="van de Vossenberg B.T.L.H."/>
            <person name="Warris S."/>
            <person name="Nguyen H.D.T."/>
            <person name="van Gent-Pelzer M.P.E."/>
            <person name="Joly D.L."/>
            <person name="van de Geest H.C."/>
            <person name="Bonants P.J.M."/>
            <person name="Smith D.S."/>
            <person name="Levesque C.A."/>
            <person name="van der Lee T.A.J."/>
        </authorList>
    </citation>
    <scope>NUCLEOTIDE SEQUENCE [LARGE SCALE GENOMIC DNA]</scope>
    <source>
        <strain evidence="5 6">CBS 809.83</strain>
    </source>
</reference>
<evidence type="ECO:0000313" key="5">
    <source>
        <dbReference type="EMBL" id="TPX55559.1"/>
    </source>
</evidence>
<sequence length="876" mass="97034">MLAALTPPLQHSTSPPSIPISSPTLASSADPSSSSQSSSSSLDIASCVAPVARKRPPVVTVNTLNCKYDVVRECCVKLGFRITEDENEPWILFWIDTGVSVERVLAMKPYTFINHFPGMHEICRKDCLARNLGRLSRSFPKDGNFFPRTWVLPLEWGDLKAAHNSTRRRKPCYIVKPDHGCQGKGISLLSSPDDLLPMLKTLKGPSSLIVQSYLTRPCLIDSYKFDLRVYVLVTSVKPLRVFLYQDGLARFATEPYREPRDSNLDNVCMHLTNYAINKNSENFDHATEEGKGSKRSIRSVLQHLKETRGPAAVEKMWRRIGDVVVKTLLTIQPQLSRNMQACFPSSEGGRQSTTKPTTNNEPTTSDSPSTTEKPPPSPPPKSTIQPSQCFEILGFDIFIDHKLKPWVLEVNHSPSFTCDSPLDAEIKRGVIGDALHLLNIRAANPKRFYSNQKRKSKKRLLAFSTCPNGGRSASPTTAPAAAAAATATRSPRTRDPFDGIKPSEHSPKLPSPDSGSPTSSASHATTPVETDILGARLTNLSDEANDALENYYLRYSPRELSKLEAFEDAHLGHYQRIYPPHEVVKLAHFLLLQNEAANIFSETISTKRRREFLENKKREEELKARKMANWRQRQRDKARSVPLLLSKSLSDDGVVTRPIERARSLTGLYAFESGAGLISIPQAPSSLSSTSVLNDTFYVGGLQHQHQQQAGSTATSDESLRNGAKQAAANHNKQTIKMNVESINDRFMSSLDVQQQQHKPSSMGSSSRASECVGLIKGRPKASPRTTSFGDSTSTNPRTGITMLIPEIKRKAIAAATETISTPDPREAFERYEFIQRMQTALEELQKTKHSAWVLNGGAAAAAARYKQQGRSRRIP</sequence>
<dbReference type="GO" id="GO:0015631">
    <property type="term" value="F:tubulin binding"/>
    <property type="evidence" value="ECO:0007669"/>
    <property type="project" value="TreeGrafter"/>
</dbReference>
<dbReference type="GO" id="GO:0005524">
    <property type="term" value="F:ATP binding"/>
    <property type="evidence" value="ECO:0007669"/>
    <property type="project" value="UniProtKB-KW"/>
</dbReference>
<feature type="compositionally biased region" description="Low complexity" evidence="4">
    <location>
        <begin position="511"/>
        <end position="526"/>
    </location>
</feature>
<dbReference type="AlphaFoldDB" id="A0A507DUX5"/>
<feature type="region of interest" description="Disordered" evidence="4">
    <location>
        <begin position="703"/>
        <end position="734"/>
    </location>
</feature>
<evidence type="ECO:0000256" key="3">
    <source>
        <dbReference type="ARBA" id="ARBA00022840"/>
    </source>
</evidence>
<comment type="caution">
    <text evidence="5">The sequence shown here is derived from an EMBL/GenBank/DDBJ whole genome shotgun (WGS) entry which is preliminary data.</text>
</comment>
<feature type="region of interest" description="Disordered" evidence="4">
    <location>
        <begin position="778"/>
        <end position="799"/>
    </location>
</feature>
<keyword evidence="6" id="KW-1185">Reference proteome</keyword>
<dbReference type="PANTHER" id="PTHR12241">
    <property type="entry name" value="TUBULIN POLYGLUTAMYLASE"/>
    <property type="match status" value="1"/>
</dbReference>
<feature type="compositionally biased region" description="Basic and acidic residues" evidence="4">
    <location>
        <begin position="492"/>
        <end position="507"/>
    </location>
</feature>
<dbReference type="EMBL" id="QEAQ01000104">
    <property type="protein sequence ID" value="TPX55559.1"/>
    <property type="molecule type" value="Genomic_DNA"/>
</dbReference>
<evidence type="ECO:0000256" key="2">
    <source>
        <dbReference type="ARBA" id="ARBA00022741"/>
    </source>
</evidence>